<dbReference type="SMART" id="SM00387">
    <property type="entry name" value="HATPase_c"/>
    <property type="match status" value="1"/>
</dbReference>
<dbReference type="Gene3D" id="2.30.30.40">
    <property type="entry name" value="SH3 Domains"/>
    <property type="match status" value="1"/>
</dbReference>
<dbReference type="PROSITE" id="PS50110">
    <property type="entry name" value="RESPONSE_REGULATORY"/>
    <property type="match status" value="1"/>
</dbReference>
<dbReference type="InterPro" id="IPR036641">
    <property type="entry name" value="HPT_dom_sf"/>
</dbReference>
<evidence type="ECO:0000313" key="14">
    <source>
        <dbReference type="EMBL" id="MEY9471095.1"/>
    </source>
</evidence>
<dbReference type="Gene3D" id="3.40.50.2300">
    <property type="match status" value="1"/>
</dbReference>
<feature type="modified residue" description="Phosphohistidine" evidence="7">
    <location>
        <position position="44"/>
    </location>
</feature>
<dbReference type="InterPro" id="IPR051315">
    <property type="entry name" value="Bact_Chemotaxis_CheA"/>
</dbReference>
<feature type="domain" description="HPt" evidence="13">
    <location>
        <begin position="1"/>
        <end position="100"/>
    </location>
</feature>
<dbReference type="SUPFAM" id="SSF47226">
    <property type="entry name" value="Histidine-containing phosphotransfer domain, HPT domain"/>
    <property type="match status" value="1"/>
</dbReference>
<evidence type="ECO:0000259" key="12">
    <source>
        <dbReference type="PROSITE" id="PS50851"/>
    </source>
</evidence>
<keyword evidence="15" id="KW-1185">Reference proteome</keyword>
<evidence type="ECO:0000256" key="9">
    <source>
        <dbReference type="SAM" id="MobiDB-lite"/>
    </source>
</evidence>
<dbReference type="SMART" id="SM00448">
    <property type="entry name" value="REC"/>
    <property type="match status" value="1"/>
</dbReference>
<dbReference type="Pfam" id="PF01584">
    <property type="entry name" value="CheW"/>
    <property type="match status" value="1"/>
</dbReference>
<dbReference type="InterPro" id="IPR036097">
    <property type="entry name" value="HisK_dim/P_sf"/>
</dbReference>
<dbReference type="SMART" id="SM00260">
    <property type="entry name" value="CheW"/>
    <property type="match status" value="1"/>
</dbReference>
<feature type="region of interest" description="Disordered" evidence="9">
    <location>
        <begin position="210"/>
        <end position="236"/>
    </location>
</feature>
<dbReference type="InterPro" id="IPR008207">
    <property type="entry name" value="Sig_transdc_His_kin_Hpt_dom"/>
</dbReference>
<reference evidence="14 15" key="1">
    <citation type="submission" date="2024-07" db="EMBL/GenBank/DDBJ databases">
        <title>Genomic Encyclopedia of Type Strains, Phase V (KMG-V): Genome sequencing to study the core and pangenomes of soil and plant-associated prokaryotes.</title>
        <authorList>
            <person name="Whitman W."/>
        </authorList>
    </citation>
    <scope>NUCLEOTIDE SEQUENCE [LARGE SCALE GENOMIC DNA]</scope>
    <source>
        <strain evidence="14 15">USDA 222</strain>
    </source>
</reference>
<evidence type="ECO:0000256" key="1">
    <source>
        <dbReference type="ARBA" id="ARBA00000085"/>
    </source>
</evidence>
<dbReference type="PANTHER" id="PTHR43395">
    <property type="entry name" value="SENSOR HISTIDINE KINASE CHEA"/>
    <property type="match status" value="1"/>
</dbReference>
<dbReference type="InterPro" id="IPR011006">
    <property type="entry name" value="CheY-like_superfamily"/>
</dbReference>
<dbReference type="CDD" id="cd16916">
    <property type="entry name" value="HATPase_CheA-like"/>
    <property type="match status" value="1"/>
</dbReference>
<dbReference type="SMART" id="SM00073">
    <property type="entry name" value="HPT"/>
    <property type="match status" value="1"/>
</dbReference>
<evidence type="ECO:0000256" key="7">
    <source>
        <dbReference type="PROSITE-ProRule" id="PRU00110"/>
    </source>
</evidence>
<comment type="catalytic activity">
    <reaction evidence="1">
        <text>ATP + protein L-histidine = ADP + protein N-phospho-L-histidine.</text>
        <dbReference type="EC" id="2.7.13.3"/>
    </reaction>
</comment>
<evidence type="ECO:0000259" key="11">
    <source>
        <dbReference type="PROSITE" id="PS50110"/>
    </source>
</evidence>
<evidence type="ECO:0000256" key="4">
    <source>
        <dbReference type="ARBA" id="ARBA00022679"/>
    </source>
</evidence>
<keyword evidence="6" id="KW-0902">Two-component regulatory system</keyword>
<dbReference type="SUPFAM" id="SSF50341">
    <property type="entry name" value="CheW-like"/>
    <property type="match status" value="2"/>
</dbReference>
<keyword evidence="5 14" id="KW-0418">Kinase</keyword>
<keyword evidence="3 8" id="KW-0597">Phosphoprotein</keyword>
<dbReference type="InterPro" id="IPR004105">
    <property type="entry name" value="CheA-like_dim"/>
</dbReference>
<organism evidence="14 15">
    <name type="scientific">Bradyrhizobium yuanmingense</name>
    <dbReference type="NCBI Taxonomy" id="108015"/>
    <lineage>
        <taxon>Bacteria</taxon>
        <taxon>Pseudomonadati</taxon>
        <taxon>Pseudomonadota</taxon>
        <taxon>Alphaproteobacteria</taxon>
        <taxon>Hyphomicrobiales</taxon>
        <taxon>Nitrobacteraceae</taxon>
        <taxon>Bradyrhizobium</taxon>
    </lineage>
</organism>
<feature type="compositionally biased region" description="Low complexity" evidence="9">
    <location>
        <begin position="210"/>
        <end position="222"/>
    </location>
</feature>
<evidence type="ECO:0000256" key="8">
    <source>
        <dbReference type="PROSITE-ProRule" id="PRU00169"/>
    </source>
</evidence>
<accession>A0ABV4GJ57</accession>
<dbReference type="InterPro" id="IPR001789">
    <property type="entry name" value="Sig_transdc_resp-reg_receiver"/>
</dbReference>
<dbReference type="Pfam" id="PF01627">
    <property type="entry name" value="Hpt"/>
    <property type="match status" value="1"/>
</dbReference>
<evidence type="ECO:0000256" key="3">
    <source>
        <dbReference type="ARBA" id="ARBA00022553"/>
    </source>
</evidence>
<dbReference type="Proteomes" id="UP001565474">
    <property type="component" value="Unassembled WGS sequence"/>
</dbReference>
<dbReference type="EMBL" id="JBGBZN010000002">
    <property type="protein sequence ID" value="MEY9471095.1"/>
    <property type="molecule type" value="Genomic_DNA"/>
</dbReference>
<dbReference type="Pfam" id="PF00072">
    <property type="entry name" value="Response_reg"/>
    <property type="match status" value="1"/>
</dbReference>
<dbReference type="GO" id="GO:0004673">
    <property type="term" value="F:protein histidine kinase activity"/>
    <property type="evidence" value="ECO:0007669"/>
    <property type="project" value="UniProtKB-EC"/>
</dbReference>
<evidence type="ECO:0000313" key="15">
    <source>
        <dbReference type="Proteomes" id="UP001565474"/>
    </source>
</evidence>
<sequence length="935" mass="100054">MDDLLREFLTETSESLDTVDNQLVKFEQEPNNAKILDNIFRLVHTIKGTCGFLGLPRLEALAHAGETLMGKFRDGMPVTAEAVTVILSSIDRIKEILAGLEATEAEPEGNDRDLIDKLEAMVEQGMAAMSGSAQPMPTAGTAPPVADAPPLVPEAPAAAPAKEMTMGTLVNQTLERPLRPGEVSLDELERAFRETAIEAPVPVAQAEAKAEPAPAAEAPVAKEAAKPAKEKAAPKKSMADEMAGEGDRIANQSIRVNVDTLEHLMTMVSELVLTRNQLLEISRRNEDTEFKVPLQRLSNVTAELQEGVMKTRMQPIGNAWQKLPRIVRDLSSELGKQIELEMHGADTELDRQVLDLIKDPLTHMVRNSADHGLETPAERLASGKGEQGTIRLSAYHEGGHIIICIADNGRGLNTEKIKAKALSSGLVTEAELEKMSEAQIHKFIFAPGFSTAAAITSVSGRGVGMDVVRTNIDQIGGTIDIKSVAGEGSSVTIKIPLTLAIVSALIVEAAGDRFAIPQLSVVELVRARANSEHRIERIKDTAVLRLRNKLLPLIHLKKLLKIDDGAASDPENGFIVVTQVGSQTFGIVVDGVFHTEEIVVKPMSTKLRHIDMFSGNTILGDGAVIMIIDPNGIAKALGAAGSSAHDMGDEAAGHHIGSGEQTTSLLVFRAGSSQPKAVPLGLVTRLEELPADKIEFSNGRYMVQYREQLMPLVAMEGVTIASQGAQPILVFADDGRSMGLVVDEIIDIVEERLNIEVGGASSGILGSAVIKGQATEVIDVGHFLPMAFADWFTRKEMKPSLHSQSVLLVDDSAFFRNMLAPVLKAAGYRVRTAPTAQEGLAALRAQSFDVILTDIEMPDMNGFEFAETIRSDNNLAATPIIGLSALVSPAAIERGRQAGFHDYVAKFDRPGLIAALKEQTAGAAGASELSRAAAA</sequence>
<protein>
    <recommendedName>
        <fullName evidence="2">histidine kinase</fullName>
        <ecNumber evidence="2">2.7.13.3</ecNumber>
    </recommendedName>
</protein>
<feature type="modified residue" description="4-aspartylphosphate" evidence="8">
    <location>
        <position position="854"/>
    </location>
</feature>
<dbReference type="EC" id="2.7.13.3" evidence="2"/>
<comment type="caution">
    <text evidence="14">The sequence shown here is derived from an EMBL/GenBank/DDBJ whole genome shotgun (WGS) entry which is preliminary data.</text>
</comment>
<dbReference type="PROSITE" id="PS50894">
    <property type="entry name" value="HPT"/>
    <property type="match status" value="1"/>
</dbReference>
<dbReference type="CDD" id="cd00731">
    <property type="entry name" value="CheA_reg"/>
    <property type="match status" value="1"/>
</dbReference>
<evidence type="ECO:0000259" key="10">
    <source>
        <dbReference type="PROSITE" id="PS50109"/>
    </source>
</evidence>
<dbReference type="SUPFAM" id="SSF52172">
    <property type="entry name" value="CheY-like"/>
    <property type="match status" value="1"/>
</dbReference>
<dbReference type="Gene3D" id="3.30.565.10">
    <property type="entry name" value="Histidine kinase-like ATPase, C-terminal domain"/>
    <property type="match status" value="1"/>
</dbReference>
<dbReference type="RefSeq" id="WP_370058001.1">
    <property type="nucleotide sequence ID" value="NZ_JBGBYD010000002.1"/>
</dbReference>
<name>A0ABV4GJ57_9BRAD</name>
<dbReference type="PROSITE" id="PS50109">
    <property type="entry name" value="HIS_KIN"/>
    <property type="match status" value="1"/>
</dbReference>
<feature type="domain" description="Response regulatory" evidence="11">
    <location>
        <begin position="805"/>
        <end position="921"/>
    </location>
</feature>
<dbReference type="PANTHER" id="PTHR43395:SF1">
    <property type="entry name" value="CHEMOTAXIS PROTEIN CHEA"/>
    <property type="match status" value="1"/>
</dbReference>
<evidence type="ECO:0000256" key="5">
    <source>
        <dbReference type="ARBA" id="ARBA00022777"/>
    </source>
</evidence>
<dbReference type="InterPro" id="IPR004358">
    <property type="entry name" value="Sig_transdc_His_kin-like_C"/>
</dbReference>
<feature type="compositionally biased region" description="Basic and acidic residues" evidence="9">
    <location>
        <begin position="223"/>
        <end position="236"/>
    </location>
</feature>
<feature type="domain" description="CheW-like" evidence="12">
    <location>
        <begin position="501"/>
        <end position="639"/>
    </location>
</feature>
<dbReference type="CDD" id="cd00088">
    <property type="entry name" value="HPT"/>
    <property type="match status" value="1"/>
</dbReference>
<feature type="domain" description="Histidine kinase" evidence="10">
    <location>
        <begin position="219"/>
        <end position="499"/>
    </location>
</feature>
<dbReference type="PRINTS" id="PR00344">
    <property type="entry name" value="BCTRLSENSOR"/>
</dbReference>
<dbReference type="SUPFAM" id="SSF47384">
    <property type="entry name" value="Homodimeric domain of signal transducing histidine kinase"/>
    <property type="match status" value="1"/>
</dbReference>
<dbReference type="Gene3D" id="1.20.120.160">
    <property type="entry name" value="HPT domain"/>
    <property type="match status" value="1"/>
</dbReference>
<evidence type="ECO:0000256" key="6">
    <source>
        <dbReference type="ARBA" id="ARBA00023012"/>
    </source>
</evidence>
<dbReference type="Gene3D" id="1.10.287.560">
    <property type="entry name" value="Histidine kinase CheA-like, homodimeric domain"/>
    <property type="match status" value="1"/>
</dbReference>
<dbReference type="InterPro" id="IPR003594">
    <property type="entry name" value="HATPase_dom"/>
</dbReference>
<dbReference type="SUPFAM" id="SSF55874">
    <property type="entry name" value="ATPase domain of HSP90 chaperone/DNA topoisomerase II/histidine kinase"/>
    <property type="match status" value="1"/>
</dbReference>
<dbReference type="InterPro" id="IPR002545">
    <property type="entry name" value="CheW-lke_dom"/>
</dbReference>
<dbReference type="Pfam" id="PF02518">
    <property type="entry name" value="HATPase_c"/>
    <property type="match status" value="1"/>
</dbReference>
<evidence type="ECO:0000256" key="2">
    <source>
        <dbReference type="ARBA" id="ARBA00012438"/>
    </source>
</evidence>
<dbReference type="InterPro" id="IPR005467">
    <property type="entry name" value="His_kinase_dom"/>
</dbReference>
<dbReference type="SMART" id="SM01231">
    <property type="entry name" value="H-kinase_dim"/>
    <property type="match status" value="1"/>
</dbReference>
<keyword evidence="4 14" id="KW-0808">Transferase</keyword>
<gene>
    <name evidence="14" type="ORF">ABH992_003494</name>
</gene>
<dbReference type="InterPro" id="IPR036890">
    <property type="entry name" value="HATPase_C_sf"/>
</dbReference>
<proteinExistence type="predicted"/>
<dbReference type="PROSITE" id="PS50851">
    <property type="entry name" value="CHEW"/>
    <property type="match status" value="1"/>
</dbReference>
<dbReference type="InterPro" id="IPR037006">
    <property type="entry name" value="CheA-like_homodim_sf"/>
</dbReference>
<evidence type="ECO:0000259" key="13">
    <source>
        <dbReference type="PROSITE" id="PS50894"/>
    </source>
</evidence>
<dbReference type="InterPro" id="IPR036061">
    <property type="entry name" value="CheW-like_dom_sf"/>
</dbReference>
<dbReference type="Pfam" id="PF02895">
    <property type="entry name" value="H-kinase_dim"/>
    <property type="match status" value="1"/>
</dbReference>